<keyword evidence="1" id="KW-0175">Coiled coil</keyword>
<accession>A0A2S2PPY7</accession>
<dbReference type="Pfam" id="PF08839">
    <property type="entry name" value="CDT1"/>
    <property type="match status" value="1"/>
</dbReference>
<dbReference type="EMBL" id="GGMR01018911">
    <property type="protein sequence ID" value="MBY31530.1"/>
    <property type="molecule type" value="Transcribed_RNA"/>
</dbReference>
<protein>
    <submittedName>
        <fullName evidence="3">DNA replication factor Cdt1</fullName>
    </submittedName>
</protein>
<dbReference type="GO" id="GO:0000076">
    <property type="term" value="P:DNA replication checkpoint signaling"/>
    <property type="evidence" value="ECO:0007669"/>
    <property type="project" value="TreeGrafter"/>
</dbReference>
<dbReference type="AlphaFoldDB" id="A0A2S2PPY7"/>
<name>A0A2S2PPY7_SCHGA</name>
<evidence type="ECO:0000259" key="2">
    <source>
        <dbReference type="Pfam" id="PF08839"/>
    </source>
</evidence>
<feature type="domain" description="CDT1 Geminin-binding" evidence="2">
    <location>
        <begin position="253"/>
        <end position="296"/>
    </location>
</feature>
<dbReference type="GO" id="GO:0070182">
    <property type="term" value="F:DNA polymerase binding"/>
    <property type="evidence" value="ECO:0007669"/>
    <property type="project" value="TreeGrafter"/>
</dbReference>
<dbReference type="GO" id="GO:0003677">
    <property type="term" value="F:DNA binding"/>
    <property type="evidence" value="ECO:0007669"/>
    <property type="project" value="InterPro"/>
</dbReference>
<feature type="coiled-coil region" evidence="1">
    <location>
        <begin position="124"/>
        <end position="161"/>
    </location>
</feature>
<evidence type="ECO:0000313" key="3">
    <source>
        <dbReference type="EMBL" id="MBY31530.1"/>
    </source>
</evidence>
<proteinExistence type="predicted"/>
<dbReference type="SUPFAM" id="SSF46785">
    <property type="entry name" value="Winged helix' DNA-binding domain"/>
    <property type="match status" value="1"/>
</dbReference>
<dbReference type="InterPro" id="IPR045173">
    <property type="entry name" value="Cdt1"/>
</dbReference>
<dbReference type="GO" id="GO:0030174">
    <property type="term" value="P:regulation of DNA-templated DNA replication initiation"/>
    <property type="evidence" value="ECO:0007669"/>
    <property type="project" value="InterPro"/>
</dbReference>
<reference evidence="3" key="1">
    <citation type="submission" date="2018-04" db="EMBL/GenBank/DDBJ databases">
        <title>Transcriptome of Schizaphis graminum biotype I.</title>
        <authorList>
            <person name="Scully E.D."/>
            <person name="Geib S.M."/>
            <person name="Palmer N.A."/>
            <person name="Koch K."/>
            <person name="Bradshaw J."/>
            <person name="Heng-Moss T."/>
            <person name="Sarath G."/>
        </authorList>
    </citation>
    <scope>NUCLEOTIDE SEQUENCE</scope>
</reference>
<evidence type="ECO:0000256" key="1">
    <source>
        <dbReference type="SAM" id="Coils"/>
    </source>
</evidence>
<dbReference type="GO" id="GO:0000278">
    <property type="term" value="P:mitotic cell cycle"/>
    <property type="evidence" value="ECO:0007669"/>
    <property type="project" value="TreeGrafter"/>
</dbReference>
<gene>
    <name evidence="3" type="primary">cdt1_3</name>
    <name evidence="3" type="ORF">g.117962</name>
</gene>
<dbReference type="PANTHER" id="PTHR28637:SF1">
    <property type="entry name" value="DNA REPLICATION FACTOR CDT1"/>
    <property type="match status" value="1"/>
</dbReference>
<sequence length="296" mass="33460">MDTQKTLDNFIRSRKRPTIDDGLHKKELMNNSFGINKPTRKLSFDFTAQQSVKKQKIDSGLTKTPIQNNRNVAVVNNAVKNILEKKGAEINDEINSERATTPDQTSSTKAKLRKELDLGEFRKIVRRKHNLKKLQEKLSAVEQSQVDLKSAESKVETAKNHYLSSFKSVDLLVDTSPVKVASSPVAKSHLKPTALFLSPAQSIVSPRKVMTTQVNQPKEYMSPKKILNEVGSLLALSPSKRYASLVDSKTLPLPLKYRILDELFKAVETVSSMMFVRKEKITFNKLKRGVQHMTRK</sequence>
<dbReference type="InterPro" id="IPR014939">
    <property type="entry name" value="CDT1_Gemini-bd-like"/>
</dbReference>
<organism evidence="3">
    <name type="scientific">Schizaphis graminum</name>
    <name type="common">Green bug aphid</name>
    <dbReference type="NCBI Taxonomy" id="13262"/>
    <lineage>
        <taxon>Eukaryota</taxon>
        <taxon>Metazoa</taxon>
        <taxon>Ecdysozoa</taxon>
        <taxon>Arthropoda</taxon>
        <taxon>Hexapoda</taxon>
        <taxon>Insecta</taxon>
        <taxon>Pterygota</taxon>
        <taxon>Neoptera</taxon>
        <taxon>Paraneoptera</taxon>
        <taxon>Hemiptera</taxon>
        <taxon>Sternorrhyncha</taxon>
        <taxon>Aphidomorpha</taxon>
        <taxon>Aphidoidea</taxon>
        <taxon>Aphididae</taxon>
        <taxon>Aphidini</taxon>
        <taxon>Schizaphis</taxon>
    </lineage>
</organism>
<dbReference type="PANTHER" id="PTHR28637">
    <property type="entry name" value="DNA REPLICATION FACTOR CDT1"/>
    <property type="match status" value="1"/>
</dbReference>
<dbReference type="GO" id="GO:0071163">
    <property type="term" value="P:DNA replication preinitiation complex assembly"/>
    <property type="evidence" value="ECO:0007669"/>
    <property type="project" value="InterPro"/>
</dbReference>
<dbReference type="GO" id="GO:0005634">
    <property type="term" value="C:nucleus"/>
    <property type="evidence" value="ECO:0007669"/>
    <property type="project" value="TreeGrafter"/>
</dbReference>
<dbReference type="InterPro" id="IPR036390">
    <property type="entry name" value="WH_DNA-bd_sf"/>
</dbReference>